<evidence type="ECO:0000256" key="4">
    <source>
        <dbReference type="HAMAP-Rule" id="MF_00470"/>
    </source>
</evidence>
<dbReference type="SUPFAM" id="SSF51604">
    <property type="entry name" value="Enolase C-terminal domain-like"/>
    <property type="match status" value="1"/>
</dbReference>
<dbReference type="InterPro" id="IPR029017">
    <property type="entry name" value="Enolase-like_N"/>
</dbReference>
<comment type="pathway">
    <text evidence="4">Quinol/quinone metabolism; 1,4-dihydroxy-2-naphthoate biosynthesis; 1,4-dihydroxy-2-naphthoate from chorismate: step 4/7.</text>
</comment>
<gene>
    <name evidence="4 7" type="primary">menC</name>
    <name evidence="7" type="ordered locus">NP_2736A</name>
</gene>
<organism evidence="7 8">
    <name type="scientific">Natronomonas pharaonis (strain ATCC 35678 / DSM 2160 / CIP 103997 / JCM 8858 / NBRC 14720 / NCIMB 2260 / Gabara)</name>
    <name type="common">Halobacterium pharaonis</name>
    <dbReference type="NCBI Taxonomy" id="348780"/>
    <lineage>
        <taxon>Archaea</taxon>
        <taxon>Methanobacteriati</taxon>
        <taxon>Methanobacteriota</taxon>
        <taxon>Stenosarchaea group</taxon>
        <taxon>Halobacteria</taxon>
        <taxon>Halobacteriales</taxon>
        <taxon>Natronomonadaceae</taxon>
        <taxon>Natronomonas</taxon>
    </lineage>
</organism>
<dbReference type="InterPro" id="IPR029065">
    <property type="entry name" value="Enolase_C-like"/>
</dbReference>
<feature type="domain" description="Mandelate racemase/muconate lactonizing enzyme C-terminal" evidence="6">
    <location>
        <begin position="124"/>
        <end position="220"/>
    </location>
</feature>
<dbReference type="Gene3D" id="3.20.20.120">
    <property type="entry name" value="Enolase-like C-terminal domain"/>
    <property type="match status" value="1"/>
</dbReference>
<dbReference type="EnsemblBacteria" id="CAI49459">
    <property type="protein sequence ID" value="CAI49459"/>
    <property type="gene ID" value="NP_2736A"/>
</dbReference>
<dbReference type="GeneID" id="3702909"/>
<evidence type="ECO:0000313" key="8">
    <source>
        <dbReference type="Proteomes" id="UP000002698"/>
    </source>
</evidence>
<comment type="pathway">
    <text evidence="4">Quinol/quinone metabolism; menaquinone biosynthesis.</text>
</comment>
<keyword evidence="2 4" id="KW-0460">Magnesium</keyword>
<dbReference type="Pfam" id="PF13378">
    <property type="entry name" value="MR_MLE_C"/>
    <property type="match status" value="1"/>
</dbReference>
<dbReference type="RefSeq" id="WP_011323084.1">
    <property type="nucleotide sequence ID" value="NC_007426.1"/>
</dbReference>
<dbReference type="UniPathway" id="UPA01057">
    <property type="reaction ID" value="UER00165"/>
</dbReference>
<keyword evidence="8" id="KW-1185">Reference proteome</keyword>
<feature type="binding site" evidence="4">
    <location>
        <position position="199"/>
    </location>
    <ligand>
        <name>Mg(2+)</name>
        <dbReference type="ChEBI" id="CHEBI:18420"/>
    </ligand>
</feature>
<dbReference type="AlphaFoldDB" id="Q3IQY5"/>
<dbReference type="OrthoDB" id="214520at2157"/>
<dbReference type="GO" id="GO:0009063">
    <property type="term" value="P:amino acid catabolic process"/>
    <property type="evidence" value="ECO:0007669"/>
    <property type="project" value="InterPro"/>
</dbReference>
<dbReference type="InterPro" id="IPR041338">
    <property type="entry name" value="OSBS_N"/>
</dbReference>
<dbReference type="SFLD" id="SFLDF00009">
    <property type="entry name" value="o-succinylbenzoate_synthase"/>
    <property type="match status" value="1"/>
</dbReference>
<dbReference type="Gene3D" id="3.30.390.10">
    <property type="entry name" value="Enolase-like, N-terminal domain"/>
    <property type="match status" value="1"/>
</dbReference>
<dbReference type="PANTHER" id="PTHR48073:SF2">
    <property type="entry name" value="O-SUCCINYLBENZOATE SYNTHASE"/>
    <property type="match status" value="1"/>
</dbReference>
<keyword evidence="4" id="KW-0474">Menaquinone biosynthesis</keyword>
<dbReference type="STRING" id="348780.NP_2736A"/>
<dbReference type="EC" id="4.2.1.113" evidence="4"/>
<comment type="catalytic activity">
    <reaction evidence="4">
        <text>(1R,6R)-6-hydroxy-2-succinyl-cyclohexa-2,4-diene-1-carboxylate = 2-succinylbenzoate + H2O</text>
        <dbReference type="Rhea" id="RHEA:10196"/>
        <dbReference type="ChEBI" id="CHEBI:15377"/>
        <dbReference type="ChEBI" id="CHEBI:18325"/>
        <dbReference type="ChEBI" id="CHEBI:58689"/>
        <dbReference type="EC" id="4.2.1.113"/>
    </reaction>
</comment>
<feature type="binding site" evidence="4">
    <location>
        <position position="173"/>
    </location>
    <ligand>
        <name>Mg(2+)</name>
        <dbReference type="ChEBI" id="CHEBI:18420"/>
    </ligand>
</feature>
<evidence type="ECO:0000313" key="7">
    <source>
        <dbReference type="EMBL" id="CAI49459.1"/>
    </source>
</evidence>
<reference evidence="7 8" key="1">
    <citation type="journal article" date="2005" name="Genome Res.">
        <title>Living with two extremes: conclusions from the genome sequence of Natronomonas pharaonis.</title>
        <authorList>
            <person name="Falb M."/>
            <person name="Pfeiffer F."/>
            <person name="Palm P."/>
            <person name="Rodewald K."/>
            <person name="Hickmann V."/>
            <person name="Tittor J."/>
            <person name="Oesterhelt D."/>
        </authorList>
    </citation>
    <scope>NUCLEOTIDE SEQUENCE [LARGE SCALE GENOMIC DNA]</scope>
    <source>
        <strain evidence="8">ATCC 35678 / DSM 2160 / CIP 103997 / JCM 8858 / NBRC 14720 / NCIMB 2260 / Gabara</strain>
    </source>
</reference>
<dbReference type="PROSITE" id="PS00909">
    <property type="entry name" value="MR_MLE_2"/>
    <property type="match status" value="1"/>
</dbReference>
<name>Q3IQY5_NATPD</name>
<keyword evidence="3 4" id="KW-0456">Lyase</keyword>
<dbReference type="GO" id="GO:0043748">
    <property type="term" value="F:O-succinylbenzoate synthase activity"/>
    <property type="evidence" value="ECO:0007669"/>
    <property type="project" value="UniProtKB-EC"/>
</dbReference>
<dbReference type="CDD" id="cd03320">
    <property type="entry name" value="OSBS"/>
    <property type="match status" value="1"/>
</dbReference>
<dbReference type="GO" id="GO:0000287">
    <property type="term" value="F:magnesium ion binding"/>
    <property type="evidence" value="ECO:0007669"/>
    <property type="project" value="UniProtKB-UniRule"/>
</dbReference>
<keyword evidence="1 4" id="KW-0479">Metal-binding</keyword>
<dbReference type="UniPathway" id="UPA00079"/>
<proteinExistence type="inferred from homology"/>
<comment type="similarity">
    <text evidence="4">Belongs to the mandelate racemase/muconate lactonizing enzyme family. MenC type 1 subfamily.</text>
</comment>
<dbReference type="InterPro" id="IPR018110">
    <property type="entry name" value="Mandel_Rmase/mucon_lact_enz_CS"/>
</dbReference>
<dbReference type="HOGENOM" id="CLU_030273_4_2_2"/>
<dbReference type="SUPFAM" id="SSF54826">
    <property type="entry name" value="Enolase N-terminal domain-like"/>
    <property type="match status" value="1"/>
</dbReference>
<dbReference type="GO" id="GO:0009234">
    <property type="term" value="P:menaquinone biosynthetic process"/>
    <property type="evidence" value="ECO:0007669"/>
    <property type="project" value="UniProtKB-UniRule"/>
</dbReference>
<comment type="function">
    <text evidence="4">Converts 2-succinyl-6-hydroxy-2,4-cyclohexadiene-1-carboxylate (SHCHC) to 2-succinylbenzoate (OSB).</text>
</comment>
<dbReference type="SFLD" id="SFLDG00180">
    <property type="entry name" value="muconate_cycloisomerase"/>
    <property type="match status" value="1"/>
</dbReference>
<feature type="active site" description="Proton acceptor" evidence="4">
    <location>
        <position position="246"/>
    </location>
</feature>
<evidence type="ECO:0000256" key="5">
    <source>
        <dbReference type="SAM" id="MobiDB-lite"/>
    </source>
</evidence>
<accession>Q3IQY5</accession>
<dbReference type="InterPro" id="IPR036849">
    <property type="entry name" value="Enolase-like_C_sf"/>
</dbReference>
<sequence>MDIQPFSLPLSSPLSTADGTIESRRGFLVRTEIDGVAGVGEAAPLPGWTESYDACQAALCGVEKPKQALEDNVFDDTPAARHAVSLAVADAAARRAGVPLYRRLGAGERVESVPVNATVGDGSPSATAEAVADAAAAGFPAAKVKVGNRSLDADIERIEAVRQRYPDIELRVDANGAWEFETAREAVESLSALGVAVLEQPLPAEALDNHRRLRGHGIDIALDEGLLRHGVDAAIAAEAADCLVCKPMALGGVDIARSAAERARADGWDVIVTTTIDGVVARAAAVHLAASVPDVRPCGLATGGRLASDVGPDAAPVSDGTAAVPQGKGNIPPL</sequence>
<dbReference type="InterPro" id="IPR013342">
    <property type="entry name" value="Mandelate_racemase_C"/>
</dbReference>
<evidence type="ECO:0000256" key="3">
    <source>
        <dbReference type="ARBA" id="ARBA00023239"/>
    </source>
</evidence>
<protein>
    <recommendedName>
        <fullName evidence="4">o-succinylbenzoate synthase</fullName>
        <shortName evidence="4">OSB synthase</shortName>
        <shortName evidence="4">OSBS</shortName>
        <ecNumber evidence="4">4.2.1.113</ecNumber>
    </recommendedName>
    <alternativeName>
        <fullName evidence="4">4-(2'-carboxyphenyl)-4-oxybutyric acid synthase</fullName>
    </alternativeName>
    <alternativeName>
        <fullName evidence="4">o-succinylbenzoic acid synthase</fullName>
    </alternativeName>
</protein>
<comment type="cofactor">
    <cofactor evidence="4">
        <name>a divalent metal cation</name>
        <dbReference type="ChEBI" id="CHEBI:60240"/>
    </cofactor>
</comment>
<dbReference type="eggNOG" id="arCOG01168">
    <property type="taxonomic scope" value="Archaea"/>
</dbReference>
<dbReference type="Proteomes" id="UP000002698">
    <property type="component" value="Chromosome"/>
</dbReference>
<evidence type="ECO:0000259" key="6">
    <source>
        <dbReference type="SMART" id="SM00922"/>
    </source>
</evidence>
<dbReference type="Pfam" id="PF21508">
    <property type="entry name" value="MenC_N"/>
    <property type="match status" value="1"/>
</dbReference>
<dbReference type="PANTHER" id="PTHR48073">
    <property type="entry name" value="O-SUCCINYLBENZOATE SYNTHASE-RELATED"/>
    <property type="match status" value="1"/>
</dbReference>
<feature type="active site" description="Proton donor" evidence="4">
    <location>
        <position position="145"/>
    </location>
</feature>
<dbReference type="InterPro" id="IPR010196">
    <property type="entry name" value="OSB_synthase_MenC1"/>
</dbReference>
<dbReference type="SMART" id="SM00922">
    <property type="entry name" value="MR_MLE"/>
    <property type="match status" value="1"/>
</dbReference>
<feature type="region of interest" description="Disordered" evidence="5">
    <location>
        <begin position="311"/>
        <end position="334"/>
    </location>
</feature>
<evidence type="ECO:0000256" key="2">
    <source>
        <dbReference type="ARBA" id="ARBA00022842"/>
    </source>
</evidence>
<evidence type="ECO:0000256" key="1">
    <source>
        <dbReference type="ARBA" id="ARBA00022723"/>
    </source>
</evidence>
<dbReference type="EMBL" id="CR936257">
    <property type="protein sequence ID" value="CAI49459.1"/>
    <property type="molecule type" value="Genomic_DNA"/>
</dbReference>
<dbReference type="KEGG" id="nph:NP_2736A"/>
<dbReference type="SFLD" id="SFLDS00001">
    <property type="entry name" value="Enolase"/>
    <property type="match status" value="1"/>
</dbReference>
<dbReference type="HAMAP" id="MF_00470">
    <property type="entry name" value="MenC_1"/>
    <property type="match status" value="1"/>
</dbReference>
<feature type="binding site" evidence="4">
    <location>
        <position position="223"/>
    </location>
    <ligand>
        <name>Mg(2+)</name>
        <dbReference type="ChEBI" id="CHEBI:18420"/>
    </ligand>
</feature>